<protein>
    <submittedName>
        <fullName evidence="8">Glycoside hydrolase family 43 protein</fullName>
    </submittedName>
</protein>
<feature type="active site" description="Proton acceptor" evidence="4">
    <location>
        <position position="44"/>
    </location>
</feature>
<dbReference type="InterPro" id="IPR051795">
    <property type="entry name" value="Glycosyl_Hydrlase_43"/>
</dbReference>
<name>A0AAU7U4R6_9DEIO</name>
<sequence>MTKALMVLGLLLGGAGPATTTPAPTPARSAATFQNPVIAEDFPDPDILQVGKTYYAYSTNAGGQTVPVFRSADLVHWDAVGDAMPVLPDWATGGNTWAPDVMKVKGGYALYFTARHTDSGRQCIGVGFATKPDGPFNSPSKTPLVCQLDVGGSIDAAGFTDQDGKAYLYWKNDGNCCSQLTGLWVQPLSPDGQTLTGKPKDLIYNGQLWEGNLIEAPFMYRHGSHYYLFYSAAAWDTDTYAVGYAVATSPLGPFKKSANNPLVATTGPVAGPGGQGIITDGRGQTWMYYHAWNSAEVGYQIGGQRSLRLDPLKWKGDVPVVTPSVKTEPAPAKP</sequence>
<feature type="site" description="Important for catalytic activity, responsible for pKa modulation of the active site Glu and correct orientation of both the proton donor and substrate" evidence="5">
    <location>
        <position position="155"/>
    </location>
</feature>
<evidence type="ECO:0000256" key="3">
    <source>
        <dbReference type="ARBA" id="ARBA00023295"/>
    </source>
</evidence>
<evidence type="ECO:0000256" key="4">
    <source>
        <dbReference type="PIRSR" id="PIRSR606710-1"/>
    </source>
</evidence>
<reference evidence="8" key="1">
    <citation type="submission" date="2024-06" db="EMBL/GenBank/DDBJ databases">
        <title>Draft Genome Sequence of Deinococcus sonorensis Type Strain KR-87, a Biofilm Producing Representative of the Genus Deinococcus.</title>
        <authorList>
            <person name="Boren L.S."/>
            <person name="Grosso R.A."/>
            <person name="Hugenberg-Cox A.N."/>
            <person name="Hill J.T.E."/>
            <person name="Albert C.M."/>
            <person name="Tuohy J.M."/>
        </authorList>
    </citation>
    <scope>NUCLEOTIDE SEQUENCE</scope>
    <source>
        <strain evidence="8">KR-87</strain>
        <plasmid evidence="8">pDson04</plasmid>
    </source>
</reference>
<keyword evidence="7" id="KW-0732">Signal</keyword>
<dbReference type="RefSeq" id="WP_350240935.1">
    <property type="nucleotide sequence ID" value="NZ_CP158296.1"/>
</dbReference>
<geneLocation type="plasmid" evidence="8">
    <name>pDson04</name>
</geneLocation>
<keyword evidence="2 6" id="KW-0378">Hydrolase</keyword>
<dbReference type="EMBL" id="CP158296">
    <property type="protein sequence ID" value="XBV83443.1"/>
    <property type="molecule type" value="Genomic_DNA"/>
</dbReference>
<evidence type="ECO:0000256" key="5">
    <source>
        <dbReference type="PIRSR" id="PIRSR606710-2"/>
    </source>
</evidence>
<dbReference type="KEGG" id="dsc:ABOD76_00275"/>
<keyword evidence="8" id="KW-0614">Plasmid</keyword>
<proteinExistence type="inferred from homology"/>
<feature type="chain" id="PRO_5043817877" evidence="7">
    <location>
        <begin position="21"/>
        <end position="334"/>
    </location>
</feature>
<organism evidence="8">
    <name type="scientific">Deinococcus sonorensis KR-87</name>
    <dbReference type="NCBI Taxonomy" id="694439"/>
    <lineage>
        <taxon>Bacteria</taxon>
        <taxon>Thermotogati</taxon>
        <taxon>Deinococcota</taxon>
        <taxon>Deinococci</taxon>
        <taxon>Deinococcales</taxon>
        <taxon>Deinococcaceae</taxon>
        <taxon>Deinococcus</taxon>
    </lineage>
</organism>
<evidence type="ECO:0000256" key="2">
    <source>
        <dbReference type="ARBA" id="ARBA00022801"/>
    </source>
</evidence>
<feature type="signal peptide" evidence="7">
    <location>
        <begin position="1"/>
        <end position="20"/>
    </location>
</feature>
<dbReference type="Pfam" id="PF04616">
    <property type="entry name" value="Glyco_hydro_43"/>
    <property type="match status" value="1"/>
</dbReference>
<dbReference type="AlphaFoldDB" id="A0AAU7U4R6"/>
<dbReference type="SUPFAM" id="SSF75005">
    <property type="entry name" value="Arabinanase/levansucrase/invertase"/>
    <property type="match status" value="1"/>
</dbReference>
<dbReference type="PANTHER" id="PTHR42812:SF5">
    <property type="entry name" value="ENDO-ARABINASE"/>
    <property type="match status" value="1"/>
</dbReference>
<keyword evidence="3 6" id="KW-0326">Glycosidase</keyword>
<evidence type="ECO:0000313" key="8">
    <source>
        <dbReference type="EMBL" id="XBV83443.1"/>
    </source>
</evidence>
<feature type="active site" description="Proton donor" evidence="4">
    <location>
        <position position="215"/>
    </location>
</feature>
<evidence type="ECO:0000256" key="1">
    <source>
        <dbReference type="ARBA" id="ARBA00009865"/>
    </source>
</evidence>
<dbReference type="PANTHER" id="PTHR42812">
    <property type="entry name" value="BETA-XYLOSIDASE"/>
    <property type="match status" value="1"/>
</dbReference>
<comment type="similarity">
    <text evidence="1 6">Belongs to the glycosyl hydrolase 43 family.</text>
</comment>
<dbReference type="GO" id="GO:0004553">
    <property type="term" value="F:hydrolase activity, hydrolyzing O-glycosyl compounds"/>
    <property type="evidence" value="ECO:0007669"/>
    <property type="project" value="InterPro"/>
</dbReference>
<dbReference type="InterPro" id="IPR023296">
    <property type="entry name" value="Glyco_hydro_beta-prop_sf"/>
</dbReference>
<dbReference type="CDD" id="cd08999">
    <property type="entry name" value="GH43_ABN-like"/>
    <property type="match status" value="1"/>
</dbReference>
<evidence type="ECO:0000256" key="7">
    <source>
        <dbReference type="SAM" id="SignalP"/>
    </source>
</evidence>
<dbReference type="GO" id="GO:0005975">
    <property type="term" value="P:carbohydrate metabolic process"/>
    <property type="evidence" value="ECO:0007669"/>
    <property type="project" value="InterPro"/>
</dbReference>
<evidence type="ECO:0000256" key="6">
    <source>
        <dbReference type="RuleBase" id="RU361187"/>
    </source>
</evidence>
<dbReference type="Gene3D" id="2.115.10.20">
    <property type="entry name" value="Glycosyl hydrolase domain, family 43"/>
    <property type="match status" value="1"/>
</dbReference>
<dbReference type="InterPro" id="IPR006710">
    <property type="entry name" value="Glyco_hydro_43"/>
</dbReference>
<accession>A0AAU7U4R6</accession>
<gene>
    <name evidence="8" type="ORF">ABOD76_00275</name>
</gene>